<accession>A0A0F8Y1Q6</accession>
<organism evidence="1">
    <name type="scientific">marine sediment metagenome</name>
    <dbReference type="NCBI Taxonomy" id="412755"/>
    <lineage>
        <taxon>unclassified sequences</taxon>
        <taxon>metagenomes</taxon>
        <taxon>ecological metagenomes</taxon>
    </lineage>
</organism>
<gene>
    <name evidence="1" type="ORF">LCGC14_2875930</name>
</gene>
<reference evidence="1" key="1">
    <citation type="journal article" date="2015" name="Nature">
        <title>Complex archaea that bridge the gap between prokaryotes and eukaryotes.</title>
        <authorList>
            <person name="Spang A."/>
            <person name="Saw J.H."/>
            <person name="Jorgensen S.L."/>
            <person name="Zaremba-Niedzwiedzka K."/>
            <person name="Martijn J."/>
            <person name="Lind A.E."/>
            <person name="van Eijk R."/>
            <person name="Schleper C."/>
            <person name="Guy L."/>
            <person name="Ettema T.J."/>
        </authorList>
    </citation>
    <scope>NUCLEOTIDE SEQUENCE</scope>
</reference>
<feature type="non-terminal residue" evidence="1">
    <location>
        <position position="78"/>
    </location>
</feature>
<name>A0A0F8Y1Q6_9ZZZZ</name>
<dbReference type="EMBL" id="LAZR01055966">
    <property type="protein sequence ID" value="KKK75218.1"/>
    <property type="molecule type" value="Genomic_DNA"/>
</dbReference>
<proteinExistence type="predicted"/>
<evidence type="ECO:0000313" key="1">
    <source>
        <dbReference type="EMBL" id="KKK75218.1"/>
    </source>
</evidence>
<sequence>MNAQKQIGLHLPAFPNNELKMLIEKYSLMKMLRQGGIKSTSANLYSQEFFTKRKHHRRNLFPASTLTIKASGSRFRFR</sequence>
<comment type="caution">
    <text evidence="1">The sequence shown here is derived from an EMBL/GenBank/DDBJ whole genome shotgun (WGS) entry which is preliminary data.</text>
</comment>
<protein>
    <submittedName>
        <fullName evidence="1">Uncharacterized protein</fullName>
    </submittedName>
</protein>
<dbReference type="AlphaFoldDB" id="A0A0F8Y1Q6"/>